<reference evidence="1 2" key="1">
    <citation type="journal article" date="2017" name="G3 (Bethesda)">
        <title>The Physical Genome Mapping of Anopheles albimanus Corrected Scaffold Misassemblies and Identified Interarm Rearrangements in Genus Anopheles.</title>
        <authorList>
            <person name="Artemov G.N."/>
            <person name="Peery A.N."/>
            <person name="Jiang X."/>
            <person name="Tu Z."/>
            <person name="Stegniy V.N."/>
            <person name="Sharakhova M.V."/>
            <person name="Sharakhov I.V."/>
        </authorList>
    </citation>
    <scope>NUCLEOTIDE SEQUENCE [LARGE SCALE GENOMIC DNA]</scope>
    <source>
        <strain evidence="1 2">ALBI9_A</strain>
    </source>
</reference>
<dbReference type="VEuPathDB" id="VectorBase:AALB014408"/>
<proteinExistence type="predicted"/>
<organism evidence="1 2">
    <name type="scientific">Anopheles albimanus</name>
    <name type="common">New world malaria mosquito</name>
    <dbReference type="NCBI Taxonomy" id="7167"/>
    <lineage>
        <taxon>Eukaryota</taxon>
        <taxon>Metazoa</taxon>
        <taxon>Ecdysozoa</taxon>
        <taxon>Arthropoda</taxon>
        <taxon>Hexapoda</taxon>
        <taxon>Insecta</taxon>
        <taxon>Pterygota</taxon>
        <taxon>Neoptera</taxon>
        <taxon>Endopterygota</taxon>
        <taxon>Diptera</taxon>
        <taxon>Nematocera</taxon>
        <taxon>Culicoidea</taxon>
        <taxon>Culicidae</taxon>
        <taxon>Anophelinae</taxon>
        <taxon>Anopheles</taxon>
    </lineage>
</organism>
<dbReference type="AlphaFoldDB" id="A0A182FXP1"/>
<reference evidence="1" key="2">
    <citation type="submission" date="2022-08" db="UniProtKB">
        <authorList>
            <consortium name="EnsemblMetazoa"/>
        </authorList>
    </citation>
    <scope>IDENTIFICATION</scope>
    <source>
        <strain evidence="1">STECLA/ALBI9_A</strain>
    </source>
</reference>
<dbReference type="Proteomes" id="UP000069272">
    <property type="component" value="Chromosome 3L"/>
</dbReference>
<name>A0A182FXP1_ANOAL</name>
<evidence type="ECO:0000313" key="2">
    <source>
        <dbReference type="Proteomes" id="UP000069272"/>
    </source>
</evidence>
<dbReference type="EnsemblMetazoa" id="AALB014408-RA">
    <property type="protein sequence ID" value="AALB014408-PA"/>
    <property type="gene ID" value="AALB014408"/>
</dbReference>
<evidence type="ECO:0000313" key="1">
    <source>
        <dbReference type="EnsemblMetazoa" id="AALB014408-PA"/>
    </source>
</evidence>
<accession>A0A182FXP1</accession>
<sequence>MGVQGEGGWMPEQRVSGEPFSPSEGPLPIV</sequence>
<keyword evidence="2" id="KW-1185">Reference proteome</keyword>
<protein>
    <submittedName>
        <fullName evidence="1">Uncharacterized protein</fullName>
    </submittedName>
</protein>